<dbReference type="PANTHER" id="PTHR14647:SF87">
    <property type="entry name" value="PUTATIVE-RELATED"/>
    <property type="match status" value="1"/>
</dbReference>
<keyword evidence="6" id="KW-1133">Transmembrane helix</keyword>
<name>A0A9D3YFB3_DREPO</name>
<gene>
    <name evidence="10" type="ORF">DPMN_084678</name>
</gene>
<evidence type="ECO:0000313" key="11">
    <source>
        <dbReference type="Proteomes" id="UP000828390"/>
    </source>
</evidence>
<dbReference type="PANTHER" id="PTHR14647">
    <property type="entry name" value="GALACTOSE-3-O-SULFOTRANSFERASE"/>
    <property type="match status" value="1"/>
</dbReference>
<sequence>MRRNARIILALLLASTLALVVPVYYQGLWRLFVRVSDDDLSQLRQRSLVFIKVHKTGSSTIANILQRYGHRNELNFALPNKTVGEIRYNYFGGIGGTLDRSKMIPSKRSHPNSGFNILFNHVIYNWTAFVEIFPPNNSSYVTMIREPVSHFESSLLYFVHDNIFNVATENTTAYLENPAAYEPKDAYISFTNNRQALDLGIPPRQLRNAKYVETYIKVLDKTMDLVMITEYFDESLIMLKRKFSLQLRDIIYIHKNKKYQSFDFKFSSHDLALLREWLLADDMIYQHFHLKFYLALKNEPLIMEETVHFKQVLEKTWRFCEGTEHTNRLLIKESQWNTRFELTALDCAYMNLSELDFLNKLLHDR</sequence>
<comment type="similarity">
    <text evidence="2">Belongs to the galactose-3-O-sulfotransferase family.</text>
</comment>
<dbReference type="EMBL" id="JAIWYP010000016">
    <property type="protein sequence ID" value="KAH3697189.1"/>
    <property type="molecule type" value="Genomic_DNA"/>
</dbReference>
<comment type="subcellular location">
    <subcellularLocation>
        <location evidence="1">Golgi apparatus membrane</location>
        <topology evidence="1">Single-pass type II membrane protein</topology>
    </subcellularLocation>
</comment>
<dbReference type="GO" id="GO:0000139">
    <property type="term" value="C:Golgi membrane"/>
    <property type="evidence" value="ECO:0007669"/>
    <property type="project" value="UniProtKB-SubCell"/>
</dbReference>
<accession>A0A9D3YFB3</accession>
<evidence type="ECO:0000256" key="3">
    <source>
        <dbReference type="ARBA" id="ARBA00022679"/>
    </source>
</evidence>
<keyword evidence="8" id="KW-0472">Membrane</keyword>
<evidence type="ECO:0000313" key="10">
    <source>
        <dbReference type="EMBL" id="KAH3697189.1"/>
    </source>
</evidence>
<keyword evidence="3" id="KW-0808">Transferase</keyword>
<organism evidence="10 11">
    <name type="scientific">Dreissena polymorpha</name>
    <name type="common">Zebra mussel</name>
    <name type="synonym">Mytilus polymorpha</name>
    <dbReference type="NCBI Taxonomy" id="45954"/>
    <lineage>
        <taxon>Eukaryota</taxon>
        <taxon>Metazoa</taxon>
        <taxon>Spiralia</taxon>
        <taxon>Lophotrochozoa</taxon>
        <taxon>Mollusca</taxon>
        <taxon>Bivalvia</taxon>
        <taxon>Autobranchia</taxon>
        <taxon>Heteroconchia</taxon>
        <taxon>Euheterodonta</taxon>
        <taxon>Imparidentia</taxon>
        <taxon>Neoheterodontei</taxon>
        <taxon>Myida</taxon>
        <taxon>Dreissenoidea</taxon>
        <taxon>Dreissenidae</taxon>
        <taxon>Dreissena</taxon>
    </lineage>
</organism>
<evidence type="ECO:0000256" key="6">
    <source>
        <dbReference type="ARBA" id="ARBA00022989"/>
    </source>
</evidence>
<dbReference type="OrthoDB" id="514299at2759"/>
<evidence type="ECO:0000256" key="1">
    <source>
        <dbReference type="ARBA" id="ARBA00004323"/>
    </source>
</evidence>
<proteinExistence type="inferred from homology"/>
<dbReference type="AlphaFoldDB" id="A0A9D3YFB3"/>
<dbReference type="GO" id="GO:0001733">
    <property type="term" value="F:galactosylceramide sulfotransferase activity"/>
    <property type="evidence" value="ECO:0007669"/>
    <property type="project" value="InterPro"/>
</dbReference>
<dbReference type="Pfam" id="PF06990">
    <property type="entry name" value="Gal-3-0_sulfotr"/>
    <property type="match status" value="1"/>
</dbReference>
<evidence type="ECO:0000256" key="9">
    <source>
        <dbReference type="ARBA" id="ARBA00023180"/>
    </source>
</evidence>
<dbReference type="GO" id="GO:0009247">
    <property type="term" value="P:glycolipid biosynthetic process"/>
    <property type="evidence" value="ECO:0007669"/>
    <property type="project" value="InterPro"/>
</dbReference>
<dbReference type="InterPro" id="IPR027417">
    <property type="entry name" value="P-loop_NTPase"/>
</dbReference>
<keyword evidence="7" id="KW-0333">Golgi apparatus</keyword>
<evidence type="ECO:0008006" key="12">
    <source>
        <dbReference type="Google" id="ProtNLM"/>
    </source>
</evidence>
<dbReference type="SUPFAM" id="SSF52540">
    <property type="entry name" value="P-loop containing nucleoside triphosphate hydrolases"/>
    <property type="match status" value="1"/>
</dbReference>
<protein>
    <recommendedName>
        <fullName evidence="12">Galactosylceramide sulfotransferase</fullName>
    </recommendedName>
</protein>
<evidence type="ECO:0000256" key="8">
    <source>
        <dbReference type="ARBA" id="ARBA00023136"/>
    </source>
</evidence>
<comment type="caution">
    <text evidence="10">The sequence shown here is derived from an EMBL/GenBank/DDBJ whole genome shotgun (WGS) entry which is preliminary data.</text>
</comment>
<keyword evidence="11" id="KW-1185">Reference proteome</keyword>
<dbReference type="Gene3D" id="3.40.50.300">
    <property type="entry name" value="P-loop containing nucleotide triphosphate hydrolases"/>
    <property type="match status" value="1"/>
</dbReference>
<evidence type="ECO:0000256" key="2">
    <source>
        <dbReference type="ARBA" id="ARBA00008124"/>
    </source>
</evidence>
<keyword evidence="4" id="KW-0812">Transmembrane</keyword>
<dbReference type="InterPro" id="IPR009729">
    <property type="entry name" value="Gal-3-0_sulfotransfrase"/>
</dbReference>
<evidence type="ECO:0000256" key="4">
    <source>
        <dbReference type="ARBA" id="ARBA00022692"/>
    </source>
</evidence>
<evidence type="ECO:0000256" key="5">
    <source>
        <dbReference type="ARBA" id="ARBA00022968"/>
    </source>
</evidence>
<dbReference type="Proteomes" id="UP000828390">
    <property type="component" value="Unassembled WGS sequence"/>
</dbReference>
<reference evidence="10" key="2">
    <citation type="submission" date="2020-11" db="EMBL/GenBank/DDBJ databases">
        <authorList>
            <person name="McCartney M.A."/>
            <person name="Auch B."/>
            <person name="Kono T."/>
            <person name="Mallez S."/>
            <person name="Becker A."/>
            <person name="Gohl D.M."/>
            <person name="Silverstein K.A.T."/>
            <person name="Koren S."/>
            <person name="Bechman K.B."/>
            <person name="Herman A."/>
            <person name="Abrahante J.E."/>
            <person name="Garbe J."/>
        </authorList>
    </citation>
    <scope>NUCLEOTIDE SEQUENCE</scope>
    <source>
        <strain evidence="10">Duluth1</strain>
        <tissue evidence="10">Whole animal</tissue>
    </source>
</reference>
<evidence type="ECO:0000256" key="7">
    <source>
        <dbReference type="ARBA" id="ARBA00023034"/>
    </source>
</evidence>
<keyword evidence="5" id="KW-0735">Signal-anchor</keyword>
<reference evidence="10" key="1">
    <citation type="journal article" date="2019" name="bioRxiv">
        <title>The Genome of the Zebra Mussel, Dreissena polymorpha: A Resource for Invasive Species Research.</title>
        <authorList>
            <person name="McCartney M.A."/>
            <person name="Auch B."/>
            <person name="Kono T."/>
            <person name="Mallez S."/>
            <person name="Zhang Y."/>
            <person name="Obille A."/>
            <person name="Becker A."/>
            <person name="Abrahante J.E."/>
            <person name="Garbe J."/>
            <person name="Badalamenti J.P."/>
            <person name="Herman A."/>
            <person name="Mangelson H."/>
            <person name="Liachko I."/>
            <person name="Sullivan S."/>
            <person name="Sone E.D."/>
            <person name="Koren S."/>
            <person name="Silverstein K.A.T."/>
            <person name="Beckman K.B."/>
            <person name="Gohl D.M."/>
        </authorList>
    </citation>
    <scope>NUCLEOTIDE SEQUENCE</scope>
    <source>
        <strain evidence="10">Duluth1</strain>
        <tissue evidence="10">Whole animal</tissue>
    </source>
</reference>
<keyword evidence="9" id="KW-0325">Glycoprotein</keyword>